<organism evidence="1">
    <name type="scientific">Siphoviridae sp. ctDXu9</name>
    <dbReference type="NCBI Taxonomy" id="2825387"/>
    <lineage>
        <taxon>Viruses</taxon>
        <taxon>Duplodnaviria</taxon>
        <taxon>Heunggongvirae</taxon>
        <taxon>Uroviricota</taxon>
        <taxon>Caudoviricetes</taxon>
    </lineage>
</organism>
<name>A0A8S5VD48_9CAUD</name>
<protein>
    <submittedName>
        <fullName evidence="1">Uncharacterized protein</fullName>
    </submittedName>
</protein>
<sequence>MFLMEMLIFFYKSFINPCKINGFNVLILILHHFYTIL</sequence>
<accession>A0A8S5VD48</accession>
<dbReference type="EMBL" id="BK016244">
    <property type="protein sequence ID" value="DAG04606.1"/>
    <property type="molecule type" value="Genomic_DNA"/>
</dbReference>
<evidence type="ECO:0000313" key="1">
    <source>
        <dbReference type="EMBL" id="DAG04606.1"/>
    </source>
</evidence>
<proteinExistence type="predicted"/>
<reference evidence="1" key="1">
    <citation type="journal article" date="2021" name="Proc. Natl. Acad. Sci. U.S.A.">
        <title>A Catalog of Tens of Thousands of Viruses from Human Metagenomes Reveals Hidden Associations with Chronic Diseases.</title>
        <authorList>
            <person name="Tisza M.J."/>
            <person name="Buck C.B."/>
        </authorList>
    </citation>
    <scope>NUCLEOTIDE SEQUENCE</scope>
    <source>
        <strain evidence="1">CtDXu9</strain>
    </source>
</reference>